<evidence type="ECO:0000313" key="1">
    <source>
        <dbReference type="EMBL" id="OGD15903.1"/>
    </source>
</evidence>
<protein>
    <recommendedName>
        <fullName evidence="3">DUF1670 domain-containing protein</fullName>
    </recommendedName>
</protein>
<organism evidence="1 2">
    <name type="scientific">Candidatus Sediminicultor quintus</name>
    <dbReference type="NCBI Taxonomy" id="1797291"/>
    <lineage>
        <taxon>Bacteria</taxon>
        <taxon>Pseudomonadati</taxon>
        <taxon>Atribacterota</taxon>
        <taxon>Candidatus Phoenicimicrobiia</taxon>
        <taxon>Candidatus Pheonicimicrobiales</taxon>
        <taxon>Candidatus Phoenicimicrobiaceae</taxon>
        <taxon>Candidatus Sediminicultor</taxon>
    </lineage>
</organism>
<reference evidence="1 2" key="1">
    <citation type="journal article" date="2016" name="Nat. Commun.">
        <title>Thousands of microbial genomes shed light on interconnected biogeochemical processes in an aquifer system.</title>
        <authorList>
            <person name="Anantharaman K."/>
            <person name="Brown C.T."/>
            <person name="Hug L.A."/>
            <person name="Sharon I."/>
            <person name="Castelle C.J."/>
            <person name="Probst A.J."/>
            <person name="Thomas B.C."/>
            <person name="Singh A."/>
            <person name="Wilkins M.J."/>
            <person name="Karaoz U."/>
            <person name="Brodie E.L."/>
            <person name="Williams K.H."/>
            <person name="Hubbard S.S."/>
            <person name="Banfield J.F."/>
        </authorList>
    </citation>
    <scope>NUCLEOTIDE SEQUENCE [LARGE SCALE GENOMIC DNA]</scope>
</reference>
<gene>
    <name evidence="1" type="ORF">A2V47_04290</name>
</gene>
<dbReference type="Pfam" id="PF07900">
    <property type="entry name" value="DUF1670"/>
    <property type="match status" value="1"/>
</dbReference>
<dbReference type="Proteomes" id="UP000177701">
    <property type="component" value="Unassembled WGS sequence"/>
</dbReference>
<dbReference type="EMBL" id="MEYH01000045">
    <property type="protein sequence ID" value="OGD15903.1"/>
    <property type="molecule type" value="Genomic_DNA"/>
</dbReference>
<evidence type="ECO:0008006" key="3">
    <source>
        <dbReference type="Google" id="ProtNLM"/>
    </source>
</evidence>
<accession>A0A1F5ABI5</accession>
<dbReference type="InterPro" id="IPR012872">
    <property type="entry name" value="DUF1670"/>
</dbReference>
<dbReference type="AlphaFoldDB" id="A0A1F5ABI5"/>
<evidence type="ECO:0000313" key="2">
    <source>
        <dbReference type="Proteomes" id="UP000177701"/>
    </source>
</evidence>
<proteinExistence type="predicted"/>
<dbReference type="STRING" id="1797291.A2V47_04290"/>
<comment type="caution">
    <text evidence="1">The sequence shown here is derived from an EMBL/GenBank/DDBJ whole genome shotgun (WGS) entry which is preliminary data.</text>
</comment>
<name>A0A1F5ABI5_9BACT</name>
<sequence>MTNIICNSLVKSPEGCFKRDVIEGYGLSRVEADVLWDYVNSFVKEHYLACRFDNQIVFYAVSAEEPAGKPIKDCRLIPVNLTLYRHTDWKIKAKLGIPVLREHLASRLSEEAHHQGGLLSQADLAEILIVDKSTVKRIVKRIKTRGGSIPTRGEIKDIGPGISHKARIIELLLKRYQPTEVALKTKHSLSSITRYFENFIKVVYLHDEGFSIVKIRHLTGTSEKVVGEYLKIYTRCKENEDYTERLEEIKGYLSSKKRGLL</sequence>